<evidence type="ECO:0000313" key="2">
    <source>
        <dbReference type="Proteomes" id="UP000245469"/>
    </source>
</evidence>
<protein>
    <recommendedName>
        <fullName evidence="3">ATP-binding protein</fullName>
    </recommendedName>
</protein>
<dbReference type="InterPro" id="IPR036890">
    <property type="entry name" value="HATPase_C_sf"/>
</dbReference>
<reference evidence="1 2" key="1">
    <citation type="submission" date="2018-03" db="EMBL/GenBank/DDBJ databases">
        <title>Genomic Encyclopedia of Archaeal and Bacterial Type Strains, Phase II (KMG-II): from individual species to whole genera.</title>
        <authorList>
            <person name="Goeker M."/>
        </authorList>
    </citation>
    <scope>NUCLEOTIDE SEQUENCE [LARGE SCALE GENOMIC DNA]</scope>
    <source>
        <strain evidence="1 2">DSM 44889</strain>
    </source>
</reference>
<sequence length="1014" mass="104153">MSTPSDLRRAVLDVWAASPDRFREDANAEEDAALGPYRDRAVVELAQNAADAAVRGGVSGRLVLRLEQVNGDDDGARLLALNTGAPLDAAGVRALASLRASAKRDAALTGRFGVGATSLLAISDDVTWVSRGGSSVRFSAGLARAEVAAPGAVPVMRLPFEVSHQVQAALVELLEREGCDTAVVVVLRNRAAVEAVARALDAVDDTLLLALPALREVVVERPGVPARVLCDVADRWHLLRRGGGFEQAELDGLGVEERDRAERAGWAVTWAVPREPSAGSVRLPGVLLAPTPTDELLDLPALLVADLPLDPGRRRVPEGPATHRVLREAGAAYAALLEQRAADGVDVLDAVPVGLAAGWVDAAVRGAALEALTGARVLLPIEDDDGDGATLRPDRAQALDDGPLADDPRALRALAPLVGGLVAAPRRASAALDLLGVRRVGLAEVAEALPADPAAWCAAAAALAPAVIDPAAREQLAVLRVPLAGGRTAPSPRGLLLPRAELLERAEVALDTLAAAGVRLVHAEIAASDAAVRLLTALGSQPAGPRDLLAAPEVAELVRDLDDDDVRGEHLLALVSAAVAAGELEPGDLPDFAELPLPADTGEVLPAAGLVLPGSPAADLLDPEEVVPAAAELVQRWGAEVLRAVGVADALVTLPLGDVDLLDPPEALLDLAGGEDWLEEVLARAGDGAVATGVVAVRDLDLVRPGGQGALLAHLAQRPELRSAVVDPVRVVRPDGSSEDLAPPSAHWLRAELGLLGCAGPGCPPALAALLPEAPEWADHELGRALGLVTSEDDLDADGWQRLLDGAAELRGMPTALAGAAGTASVLRLWRTLASTVAADPALGEALAPPSHVLALDAAGAVVVVEAERAVVVDDPCWAQRTDLGPRIVAGADLAPTLADILAISLSSELAPGTVEPVGTTTSAVPPQVCSALPEGPAVWTEHDVLRVDGVDVAWWVEGRGEQAVVRATNVAGLARGLALAAGRWEARALVEEMLADPGRAAAVIVEDAAGASR</sequence>
<dbReference type="NCBIfam" id="NF047352">
    <property type="entry name" value="P_loop_sacsin"/>
    <property type="match status" value="1"/>
</dbReference>
<proteinExistence type="predicted"/>
<dbReference type="AlphaFoldDB" id="A0A316ABQ7"/>
<evidence type="ECO:0008006" key="3">
    <source>
        <dbReference type="Google" id="ProtNLM"/>
    </source>
</evidence>
<dbReference type="OrthoDB" id="3201966at2"/>
<organism evidence="1 2">
    <name type="scientific">Quadrisphaera granulorum</name>
    <dbReference type="NCBI Taxonomy" id="317664"/>
    <lineage>
        <taxon>Bacteria</taxon>
        <taxon>Bacillati</taxon>
        <taxon>Actinomycetota</taxon>
        <taxon>Actinomycetes</taxon>
        <taxon>Kineosporiales</taxon>
        <taxon>Kineosporiaceae</taxon>
        <taxon>Quadrisphaera</taxon>
    </lineage>
</organism>
<dbReference type="Proteomes" id="UP000245469">
    <property type="component" value="Unassembled WGS sequence"/>
</dbReference>
<accession>A0A316ABQ7</accession>
<gene>
    <name evidence="1" type="ORF">BXY45_104129</name>
</gene>
<dbReference type="SUPFAM" id="SSF55874">
    <property type="entry name" value="ATPase domain of HSP90 chaperone/DNA topoisomerase II/histidine kinase"/>
    <property type="match status" value="1"/>
</dbReference>
<comment type="caution">
    <text evidence="1">The sequence shown here is derived from an EMBL/GenBank/DDBJ whole genome shotgun (WGS) entry which is preliminary data.</text>
</comment>
<keyword evidence="2" id="KW-1185">Reference proteome</keyword>
<evidence type="ECO:0000313" key="1">
    <source>
        <dbReference type="EMBL" id="PWJ55206.1"/>
    </source>
</evidence>
<name>A0A316ABQ7_9ACTN</name>
<dbReference type="RefSeq" id="WP_109773283.1">
    <property type="nucleotide sequence ID" value="NZ_QGDQ01000004.1"/>
</dbReference>
<dbReference type="EMBL" id="QGDQ01000004">
    <property type="protein sequence ID" value="PWJ55206.1"/>
    <property type="molecule type" value="Genomic_DNA"/>
</dbReference>